<accession>A0A8B8C347</accession>
<feature type="region of interest" description="Disordered" evidence="2">
    <location>
        <begin position="439"/>
        <end position="479"/>
    </location>
</feature>
<dbReference type="RefSeq" id="XP_022309416.1">
    <property type="nucleotide sequence ID" value="XM_022453708.1"/>
</dbReference>
<feature type="region of interest" description="Disordered" evidence="2">
    <location>
        <begin position="395"/>
        <end position="427"/>
    </location>
</feature>
<evidence type="ECO:0000256" key="2">
    <source>
        <dbReference type="SAM" id="MobiDB-lite"/>
    </source>
</evidence>
<keyword evidence="3" id="KW-1185">Reference proteome</keyword>
<organism evidence="3 4">
    <name type="scientific">Crassostrea virginica</name>
    <name type="common">Eastern oyster</name>
    <dbReference type="NCBI Taxonomy" id="6565"/>
    <lineage>
        <taxon>Eukaryota</taxon>
        <taxon>Metazoa</taxon>
        <taxon>Spiralia</taxon>
        <taxon>Lophotrochozoa</taxon>
        <taxon>Mollusca</taxon>
        <taxon>Bivalvia</taxon>
        <taxon>Autobranchia</taxon>
        <taxon>Pteriomorphia</taxon>
        <taxon>Ostreida</taxon>
        <taxon>Ostreoidea</taxon>
        <taxon>Ostreidae</taxon>
        <taxon>Crassostrea</taxon>
    </lineage>
</organism>
<dbReference type="AlphaFoldDB" id="A0A8B8C347"/>
<sequence length="479" mass="55123">MSEKIQSRLRLLLLRSYISEITMETINKYVALDNKIRMFENKNIRKLCDSEKKRYDDMVIAVKRLEEEYEAAKKRTAKEKADVDNLDIKSFLNKEAFDQSMSKEKAEYLEALNKEELAKKKLDSVKPMLEKMQKEIKKDSGGVKELEEMVQEQEELLSKIFDGAYGSDLENKLESDLDLVREKRQRIGNAKYKWTNGRVLLEHACNQLALANKRWEEVKNASLSMQQKYTIATEARNNLIAAIQNLQSCQKYLDNIDFPYCKPKEVTTLEKATNNIYIDMQSPDRHKHAGECYSVTHRRAAALLQWFDNVINTVIEKDIMEATKEESEASKKLRAERIKLLKEKVESQGLGDQVQISGEANEPEKNGERQIDLTLADDDEEQADLEIQAVIFKADEKDNNSLQPEQDVGPAPTPVPLSELAPPPDNEALFGNIEQLKKQHEKEISDFQKAQEMNKARLQQGLEAKLAARRNRQARSQNN</sequence>
<evidence type="ECO:0000313" key="3">
    <source>
        <dbReference type="Proteomes" id="UP000694844"/>
    </source>
</evidence>
<proteinExistence type="predicted"/>
<name>A0A8B8C347_CRAVI</name>
<keyword evidence="1" id="KW-0175">Coiled coil</keyword>
<feature type="compositionally biased region" description="Pro residues" evidence="2">
    <location>
        <begin position="411"/>
        <end position="425"/>
    </location>
</feature>
<evidence type="ECO:0000313" key="4">
    <source>
        <dbReference type="RefSeq" id="XP_022309416.1"/>
    </source>
</evidence>
<dbReference type="GeneID" id="111115107"/>
<evidence type="ECO:0000256" key="1">
    <source>
        <dbReference type="SAM" id="Coils"/>
    </source>
</evidence>
<protein>
    <submittedName>
        <fullName evidence="4">Uncharacterized protein LOC111115107 isoform X1</fullName>
    </submittedName>
</protein>
<dbReference type="KEGG" id="cvn:111115107"/>
<dbReference type="PANTHER" id="PTHR21974">
    <property type="entry name" value="RE15880P"/>
    <property type="match status" value="1"/>
</dbReference>
<reference evidence="4" key="1">
    <citation type="submission" date="2025-08" db="UniProtKB">
        <authorList>
            <consortium name="RefSeq"/>
        </authorList>
    </citation>
    <scope>IDENTIFICATION</scope>
    <source>
        <tissue evidence="4">Whole sample</tissue>
    </source>
</reference>
<feature type="coiled-coil region" evidence="1">
    <location>
        <begin position="48"/>
        <end position="82"/>
    </location>
</feature>
<dbReference type="OrthoDB" id="6432391at2759"/>
<dbReference type="PANTHER" id="PTHR21974:SF2">
    <property type="entry name" value="RE15880P"/>
    <property type="match status" value="1"/>
</dbReference>
<gene>
    <name evidence="4" type="primary">LOC111115107</name>
</gene>
<dbReference type="GO" id="GO:0005929">
    <property type="term" value="C:cilium"/>
    <property type="evidence" value="ECO:0007669"/>
    <property type="project" value="TreeGrafter"/>
</dbReference>
<dbReference type="Proteomes" id="UP000694844">
    <property type="component" value="Chromosome 9"/>
</dbReference>